<dbReference type="AlphaFoldDB" id="A0A177SUF0"/>
<accession>A0A177SUF0</accession>
<evidence type="ECO:0008006" key="3">
    <source>
        <dbReference type="Google" id="ProtNLM"/>
    </source>
</evidence>
<reference evidence="1 2" key="1">
    <citation type="submission" date="2016-03" db="EMBL/GenBank/DDBJ databases">
        <title>Draft Genome Assembly of Pseudomonas putida strain CBF10-2.</title>
        <authorList>
            <person name="Iyer R.S."/>
            <person name="Damania A."/>
        </authorList>
    </citation>
    <scope>NUCLEOTIDE SEQUENCE [LARGE SCALE GENOMIC DNA]</scope>
    <source>
        <strain evidence="1 2">CBF10-2</strain>
    </source>
</reference>
<dbReference type="Pfam" id="PF04325">
    <property type="entry name" value="DUF465"/>
    <property type="match status" value="1"/>
</dbReference>
<dbReference type="InterPro" id="IPR038444">
    <property type="entry name" value="DUF465_sf"/>
</dbReference>
<dbReference type="Proteomes" id="UP000077752">
    <property type="component" value="Unassembled WGS sequence"/>
</dbReference>
<evidence type="ECO:0000313" key="2">
    <source>
        <dbReference type="Proteomes" id="UP000077752"/>
    </source>
</evidence>
<dbReference type="RefSeq" id="WP_064301892.1">
    <property type="nucleotide sequence ID" value="NZ_LUCV01000008.1"/>
</dbReference>
<protein>
    <recommendedName>
        <fullName evidence="3">DUF465 domain-containing protein</fullName>
    </recommendedName>
</protein>
<gene>
    <name evidence="1" type="ORF">AYO28_10640</name>
</gene>
<name>A0A177SUF0_PSEPU</name>
<proteinExistence type="predicted"/>
<dbReference type="InterPro" id="IPR007420">
    <property type="entry name" value="DUF465"/>
</dbReference>
<comment type="caution">
    <text evidence="1">The sequence shown here is derived from an EMBL/GenBank/DDBJ whole genome shotgun (WGS) entry which is preliminary data.</text>
</comment>
<evidence type="ECO:0000313" key="1">
    <source>
        <dbReference type="EMBL" id="OAI93941.1"/>
    </source>
</evidence>
<organism evidence="1 2">
    <name type="scientific">Pseudomonas putida</name>
    <name type="common">Arthrobacter siderocapsulatus</name>
    <dbReference type="NCBI Taxonomy" id="303"/>
    <lineage>
        <taxon>Bacteria</taxon>
        <taxon>Pseudomonadati</taxon>
        <taxon>Pseudomonadota</taxon>
        <taxon>Gammaproteobacteria</taxon>
        <taxon>Pseudomonadales</taxon>
        <taxon>Pseudomonadaceae</taxon>
        <taxon>Pseudomonas</taxon>
    </lineage>
</organism>
<dbReference type="EMBL" id="LUCV01000008">
    <property type="protein sequence ID" value="OAI93941.1"/>
    <property type="molecule type" value="Genomic_DNA"/>
</dbReference>
<sequence>MPVKHNLYADLGVTAEEFEALKKGSAHLAELETRYLQKDKEVVEAEQSAAADDIVTRLRKERLDIKDKIASLVKSA</sequence>
<dbReference type="Gene3D" id="6.10.280.50">
    <property type="match status" value="1"/>
</dbReference>